<dbReference type="SMART" id="SM00320">
    <property type="entry name" value="WD40"/>
    <property type="match status" value="3"/>
</dbReference>
<evidence type="ECO:0000256" key="6">
    <source>
        <dbReference type="ARBA" id="ARBA00059061"/>
    </source>
</evidence>
<evidence type="ECO:0000259" key="10">
    <source>
        <dbReference type="SMART" id="SM01033"/>
    </source>
</evidence>
<dbReference type="InterPro" id="IPR019775">
    <property type="entry name" value="WD40_repeat_CS"/>
</dbReference>
<dbReference type="Pfam" id="PF08149">
    <property type="entry name" value="BING4CT"/>
    <property type="match status" value="1"/>
</dbReference>
<evidence type="ECO:0000256" key="2">
    <source>
        <dbReference type="ARBA" id="ARBA00022553"/>
    </source>
</evidence>
<evidence type="ECO:0000256" key="5">
    <source>
        <dbReference type="ARBA" id="ARBA00023242"/>
    </source>
</evidence>
<comment type="subunit">
    <text evidence="7">Part of the small subunit (SSU) processome, composed of more than 70 proteins and the RNA chaperone small nucleolar RNA (snoRNA) U3. Interacts with DDX21, NCL, NOP2 and EBNA1BP2.</text>
</comment>
<comment type="function">
    <text evidence="6">Scaffold component of the nucleolar structure. Required for localization of DDX21 and NCL to the granular compartment of the nucleolus. Part of the small subunit (SSU) processome, first precursor of the small eukaryotic ribosomal subunit. During the assembly of the SSU processome in the nucleolus, many ribosome biogenesis factors, an RNA chaperone and ribosomal proteins associate with the nascent pre-rRNA and work in concert to generate RNA folding, modifications, rearrangements and cleavage as well as targeted degradation of pre-ribosomal RNA by the RNA exosome.</text>
</comment>
<evidence type="ECO:0000256" key="8">
    <source>
        <dbReference type="ARBA" id="ARBA00070552"/>
    </source>
</evidence>
<evidence type="ECO:0000256" key="1">
    <source>
        <dbReference type="ARBA" id="ARBA00004604"/>
    </source>
</evidence>
<evidence type="ECO:0000256" key="3">
    <source>
        <dbReference type="ARBA" id="ARBA00022574"/>
    </source>
</evidence>
<dbReference type="InterPro" id="IPR036322">
    <property type="entry name" value="WD40_repeat_dom_sf"/>
</dbReference>
<dbReference type="GO" id="GO:0030686">
    <property type="term" value="C:90S preribosome"/>
    <property type="evidence" value="ECO:0007669"/>
    <property type="project" value="TreeGrafter"/>
</dbReference>
<protein>
    <recommendedName>
        <fullName evidence="8">WD repeat-containing protein 46</fullName>
    </recommendedName>
</protein>
<dbReference type="Pfam" id="PF00400">
    <property type="entry name" value="WD40"/>
    <property type="match status" value="1"/>
</dbReference>
<name>A0AA88XLM3_PINIB</name>
<dbReference type="GO" id="GO:0032040">
    <property type="term" value="C:small-subunit processome"/>
    <property type="evidence" value="ECO:0007669"/>
    <property type="project" value="TreeGrafter"/>
</dbReference>
<dbReference type="Gene3D" id="2.130.10.10">
    <property type="entry name" value="YVTN repeat-like/Quinoprotein amine dehydrogenase"/>
    <property type="match status" value="1"/>
</dbReference>
<feature type="non-terminal residue" evidence="11">
    <location>
        <position position="1"/>
    </location>
</feature>
<comment type="caution">
    <text evidence="11">The sequence shown here is derived from an EMBL/GenBank/DDBJ whole genome shotgun (WGS) entry which is preliminary data.</text>
</comment>
<evidence type="ECO:0000313" key="11">
    <source>
        <dbReference type="EMBL" id="KAK3087631.1"/>
    </source>
</evidence>
<dbReference type="SUPFAM" id="SSF50978">
    <property type="entry name" value="WD40 repeat-like"/>
    <property type="match status" value="1"/>
</dbReference>
<proteinExistence type="predicted"/>
<dbReference type="InterPro" id="IPR012952">
    <property type="entry name" value="BING4_C_dom"/>
</dbReference>
<organism evidence="11 12">
    <name type="scientific">Pinctada imbricata</name>
    <name type="common">Atlantic pearl-oyster</name>
    <name type="synonym">Pinctada martensii</name>
    <dbReference type="NCBI Taxonomy" id="66713"/>
    <lineage>
        <taxon>Eukaryota</taxon>
        <taxon>Metazoa</taxon>
        <taxon>Spiralia</taxon>
        <taxon>Lophotrochozoa</taxon>
        <taxon>Mollusca</taxon>
        <taxon>Bivalvia</taxon>
        <taxon>Autobranchia</taxon>
        <taxon>Pteriomorphia</taxon>
        <taxon>Pterioida</taxon>
        <taxon>Pterioidea</taxon>
        <taxon>Pteriidae</taxon>
        <taxon>Pinctada</taxon>
    </lineage>
</organism>
<reference evidence="11" key="1">
    <citation type="submission" date="2019-08" db="EMBL/GenBank/DDBJ databases">
        <title>The improved chromosome-level genome for the pearl oyster Pinctada fucata martensii using PacBio sequencing and Hi-C.</title>
        <authorList>
            <person name="Zheng Z."/>
        </authorList>
    </citation>
    <scope>NUCLEOTIDE SEQUENCE</scope>
    <source>
        <strain evidence="11">ZZ-2019</strain>
        <tissue evidence="11">Adductor muscle</tissue>
    </source>
</reference>
<dbReference type="EMBL" id="VSWD01000011">
    <property type="protein sequence ID" value="KAK3087631.1"/>
    <property type="molecule type" value="Genomic_DNA"/>
</dbReference>
<dbReference type="FunFam" id="2.130.10.10:FF:000128">
    <property type="entry name" value="WD repeat domain 46"/>
    <property type="match status" value="1"/>
</dbReference>
<evidence type="ECO:0000256" key="9">
    <source>
        <dbReference type="PROSITE-ProRule" id="PRU00221"/>
    </source>
</evidence>
<dbReference type="GO" id="GO:0000462">
    <property type="term" value="P:maturation of SSU-rRNA from tricistronic rRNA transcript (SSU-rRNA, 5.8S rRNA, LSU-rRNA)"/>
    <property type="evidence" value="ECO:0007669"/>
    <property type="project" value="TreeGrafter"/>
</dbReference>
<evidence type="ECO:0000256" key="4">
    <source>
        <dbReference type="ARBA" id="ARBA00022737"/>
    </source>
</evidence>
<dbReference type="PROSITE" id="PS50294">
    <property type="entry name" value="WD_REPEATS_REGION"/>
    <property type="match status" value="1"/>
</dbReference>
<keyword evidence="12" id="KW-1185">Reference proteome</keyword>
<keyword evidence="3 9" id="KW-0853">WD repeat</keyword>
<dbReference type="PANTHER" id="PTHR14085">
    <property type="entry name" value="WD-REPEAT PROTEIN BING4"/>
    <property type="match status" value="1"/>
</dbReference>
<dbReference type="PANTHER" id="PTHR14085:SF3">
    <property type="entry name" value="WD REPEAT-CONTAINING PROTEIN 46"/>
    <property type="match status" value="1"/>
</dbReference>
<dbReference type="InterPro" id="IPR040315">
    <property type="entry name" value="WDR46/Utp7"/>
</dbReference>
<evidence type="ECO:0000313" key="12">
    <source>
        <dbReference type="Proteomes" id="UP001186944"/>
    </source>
</evidence>
<evidence type="ECO:0000256" key="7">
    <source>
        <dbReference type="ARBA" id="ARBA00064570"/>
    </source>
</evidence>
<keyword evidence="2" id="KW-0597">Phosphoprotein</keyword>
<keyword evidence="4" id="KW-0677">Repeat</keyword>
<dbReference type="AlphaFoldDB" id="A0AA88XLM3"/>
<dbReference type="PROSITE" id="PS00678">
    <property type="entry name" value="WD_REPEATS_1"/>
    <property type="match status" value="1"/>
</dbReference>
<dbReference type="InterPro" id="IPR015943">
    <property type="entry name" value="WD40/YVTN_repeat-like_dom_sf"/>
</dbReference>
<feature type="domain" description="BING4 C-terminal" evidence="10">
    <location>
        <begin position="278"/>
        <end position="356"/>
    </location>
</feature>
<dbReference type="SMART" id="SM01033">
    <property type="entry name" value="BING4CT"/>
    <property type="match status" value="1"/>
</dbReference>
<dbReference type="Proteomes" id="UP001186944">
    <property type="component" value="Unassembled WGS sequence"/>
</dbReference>
<dbReference type="InterPro" id="IPR001680">
    <property type="entry name" value="WD40_rpt"/>
</dbReference>
<comment type="subcellular location">
    <subcellularLocation>
        <location evidence="1">Nucleus</location>
        <location evidence="1">Nucleolus</location>
    </subcellularLocation>
</comment>
<gene>
    <name evidence="11" type="ORF">FSP39_008634</name>
</gene>
<sequence length="453" mass="51602">FVQAEEGEDTTLLTQHDIVKAVDITSAQKYFDLDLKDFGPYRVNYTRNGRFLLIGGNRGHVASIDWQSKRLMCEMNVMETTHDVKWLHQETMFAAAQKQWTYIYDNQGIELHCLKTLDCALRLEFLPFHFLLASASSKGFLSWLDVSIGKQVAVHKTGQGRLDVMCQNPQNATLCLGHTGGTVTLWSPNVKEPLVKMLCHGGGVRSVTVDRAGQYLATSGLDRKLKIWDLRTYKMLQCYKTGYGAGSMAFSQTGLLALGKGNLVEVYQDCCRQTVTKPYLTHKFTSTVEALQFCPYEDVLGVGHGEGFTSLLIPGAGEANFDALEDNPYQSKKQRREAEVQMLLNKIPFEMIHVDTAKIGQLDVKTYEEKIQQHNKIHFLKPKKVHFEPSYKMKGKNKSGRIENRKKAVQEEEKRNVIKEVNRLKQREMAAKYKTKELKSDNVLDRFKKKDFN</sequence>
<dbReference type="PROSITE" id="PS50082">
    <property type="entry name" value="WD_REPEATS_2"/>
    <property type="match status" value="1"/>
</dbReference>
<accession>A0AA88XLM3</accession>
<keyword evidence="5" id="KW-0539">Nucleus</keyword>
<feature type="repeat" description="WD" evidence="9">
    <location>
        <begin position="197"/>
        <end position="238"/>
    </location>
</feature>